<proteinExistence type="predicted"/>
<name>F4RY87_MELLP</name>
<dbReference type="KEGG" id="mlr:MELLADRAFT_109976"/>
<dbReference type="HOGENOM" id="CLU_1825723_0_0_1"/>
<dbReference type="GeneID" id="18923928"/>
<evidence type="ECO:0000313" key="1">
    <source>
        <dbReference type="EMBL" id="EGG02634.1"/>
    </source>
</evidence>
<reference evidence="2" key="1">
    <citation type="journal article" date="2011" name="Proc. Natl. Acad. Sci. U.S.A.">
        <title>Obligate biotrophy features unraveled by the genomic analysis of rust fungi.</title>
        <authorList>
            <person name="Duplessis S."/>
            <person name="Cuomo C.A."/>
            <person name="Lin Y.-C."/>
            <person name="Aerts A."/>
            <person name="Tisserant E."/>
            <person name="Veneault-Fourrey C."/>
            <person name="Joly D.L."/>
            <person name="Hacquard S."/>
            <person name="Amselem J."/>
            <person name="Cantarel B.L."/>
            <person name="Chiu R."/>
            <person name="Coutinho P.M."/>
            <person name="Feau N."/>
            <person name="Field M."/>
            <person name="Frey P."/>
            <person name="Gelhaye E."/>
            <person name="Goldberg J."/>
            <person name="Grabherr M.G."/>
            <person name="Kodira C.D."/>
            <person name="Kohler A."/>
            <person name="Kuees U."/>
            <person name="Lindquist E.A."/>
            <person name="Lucas S.M."/>
            <person name="Mago R."/>
            <person name="Mauceli E."/>
            <person name="Morin E."/>
            <person name="Murat C."/>
            <person name="Pangilinan J.L."/>
            <person name="Park R."/>
            <person name="Pearson M."/>
            <person name="Quesneville H."/>
            <person name="Rouhier N."/>
            <person name="Sakthikumar S."/>
            <person name="Salamov A.A."/>
            <person name="Schmutz J."/>
            <person name="Selles B."/>
            <person name="Shapiro H."/>
            <person name="Tanguay P."/>
            <person name="Tuskan G.A."/>
            <person name="Henrissat B."/>
            <person name="Van de Peer Y."/>
            <person name="Rouze P."/>
            <person name="Ellis J.G."/>
            <person name="Dodds P.N."/>
            <person name="Schein J.E."/>
            <person name="Zhong S."/>
            <person name="Hamelin R.C."/>
            <person name="Grigoriev I.V."/>
            <person name="Szabo L.J."/>
            <person name="Martin F."/>
        </authorList>
    </citation>
    <scope>NUCLEOTIDE SEQUENCE [LARGE SCALE GENOMIC DNA]</scope>
    <source>
        <strain evidence="2">98AG31 / pathotype 3-4-7</strain>
    </source>
</reference>
<dbReference type="VEuPathDB" id="FungiDB:MELLADRAFT_109976"/>
<protein>
    <submittedName>
        <fullName evidence="1">Uncharacterized protein</fullName>
    </submittedName>
</protein>
<dbReference type="InParanoid" id="F4RY87"/>
<sequence length="141" mass="15877">MVKLIPRDQETYGKSVLGVPTPGLTAVSTVWVLGVVTKDWTFDGKTTDWPFSGKTTDWVFDESTGVVGLFMSIQQSEDADQIEQILSAQPKANKHVKTIFEVEKKSPARTAKTSPMVKRIVVVTFRMPDWPAWMCFNYFEA</sequence>
<gene>
    <name evidence="1" type="ORF">MELLADRAFT_109976</name>
</gene>
<organism evidence="2">
    <name type="scientific">Melampsora larici-populina (strain 98AG31 / pathotype 3-4-7)</name>
    <name type="common">Poplar leaf rust fungus</name>
    <dbReference type="NCBI Taxonomy" id="747676"/>
    <lineage>
        <taxon>Eukaryota</taxon>
        <taxon>Fungi</taxon>
        <taxon>Dikarya</taxon>
        <taxon>Basidiomycota</taxon>
        <taxon>Pucciniomycotina</taxon>
        <taxon>Pucciniomycetes</taxon>
        <taxon>Pucciniales</taxon>
        <taxon>Melampsoraceae</taxon>
        <taxon>Melampsora</taxon>
    </lineage>
</organism>
<evidence type="ECO:0000313" key="2">
    <source>
        <dbReference type="Proteomes" id="UP000001072"/>
    </source>
</evidence>
<dbReference type="Proteomes" id="UP000001072">
    <property type="component" value="Unassembled WGS sequence"/>
</dbReference>
<dbReference type="AlphaFoldDB" id="F4RY87"/>
<accession>F4RY87</accession>
<dbReference type="RefSeq" id="XP_007414036.1">
    <property type="nucleotide sequence ID" value="XM_007413974.1"/>
</dbReference>
<dbReference type="EMBL" id="GL883129">
    <property type="protein sequence ID" value="EGG02634.1"/>
    <property type="molecule type" value="Genomic_DNA"/>
</dbReference>
<keyword evidence="2" id="KW-1185">Reference proteome</keyword>